<dbReference type="HOGENOM" id="CLU_552738_0_0_1"/>
<evidence type="ECO:0000256" key="1">
    <source>
        <dbReference type="SAM" id="MobiDB-lite"/>
    </source>
</evidence>
<dbReference type="OrthoDB" id="73680at2759"/>
<name>A0A074RFP9_9AGAM</name>
<evidence type="ECO:0000313" key="3">
    <source>
        <dbReference type="EMBL" id="KEP45961.1"/>
    </source>
</evidence>
<feature type="region of interest" description="Disordered" evidence="1">
    <location>
        <begin position="220"/>
        <end position="245"/>
    </location>
</feature>
<feature type="compositionally biased region" description="Acidic residues" evidence="1">
    <location>
        <begin position="24"/>
        <end position="58"/>
    </location>
</feature>
<evidence type="ECO:0000313" key="4">
    <source>
        <dbReference type="Proteomes" id="UP000027456"/>
    </source>
</evidence>
<feature type="non-terminal residue" evidence="3">
    <location>
        <position position="494"/>
    </location>
</feature>
<feature type="region of interest" description="Disordered" evidence="1">
    <location>
        <begin position="385"/>
        <end position="434"/>
    </location>
</feature>
<dbReference type="PROSITE" id="PS50105">
    <property type="entry name" value="SAM_DOMAIN"/>
    <property type="match status" value="1"/>
</dbReference>
<dbReference type="InterPro" id="IPR013761">
    <property type="entry name" value="SAM/pointed_sf"/>
</dbReference>
<accession>A0A074RFP9</accession>
<feature type="compositionally biased region" description="Polar residues" evidence="1">
    <location>
        <begin position="417"/>
        <end position="430"/>
    </location>
</feature>
<dbReference type="STRING" id="1423351.A0A074RFP9"/>
<feature type="compositionally biased region" description="Low complexity" evidence="1">
    <location>
        <begin position="406"/>
        <end position="416"/>
    </location>
</feature>
<comment type="caution">
    <text evidence="3">The sequence shown here is derived from an EMBL/GenBank/DDBJ whole genome shotgun (WGS) entry which is preliminary data.</text>
</comment>
<gene>
    <name evidence="3" type="ORF">V565_227780</name>
</gene>
<dbReference type="InterPro" id="IPR001660">
    <property type="entry name" value="SAM"/>
</dbReference>
<sequence length="494" mass="53620">MLLIFNTIVRPVAVQWLKELDNDDPDVVYPDVDEDEDYESFEGCESYNDEDTDSEYEDPTPNTKRKRSKSPTPRYKPIVPPNTPRYIVQDELTFSKSGKPFTSDDLSRLFRSFSETHIGLALGIQAWRHIQEVIQRDVLGYSFEESEDYEDTFFHLQAGHTAKIAALFYAVTDGDRTLEASESIIKYITASRAMQAWLDGEPLPPIPGPESLRPTAAATTFKGHMPSSPPRSQTPHATSPLIPPINPKKLLVSKAPLIDSLEESPVISHIESESHMPAPSTPVPVAPVHSLAAALRSASLDISSDASIPAPSATSLPTPVTPTLNHTPAPLVLSFTSGRYVDRRSSSPYPPPTSDPALPIHMSGRTAGVYTPSIAPKELSNTGRKYTGATIGLPSPATSASGMAATPTPSLSPTSTRFRQPSTSNDAPTPTSTPPIVSAPFSQTPATQWTVPQVKAWLQSKGFDTDIQRAFQDNDITVDVLIELDGLALKDELG</sequence>
<protein>
    <recommendedName>
        <fullName evidence="2">SAM domain-containing protein</fullName>
    </recommendedName>
</protein>
<feature type="domain" description="SAM" evidence="2">
    <location>
        <begin position="449"/>
        <end position="494"/>
    </location>
</feature>
<dbReference type="EMBL" id="AZST01001367">
    <property type="protein sequence ID" value="KEP45961.1"/>
    <property type="molecule type" value="Genomic_DNA"/>
</dbReference>
<reference evidence="3 4" key="1">
    <citation type="submission" date="2013-12" db="EMBL/GenBank/DDBJ databases">
        <authorList>
            <person name="Cubeta M."/>
            <person name="Pakala S."/>
            <person name="Fedorova N."/>
            <person name="Thomas E."/>
            <person name="Dean R."/>
            <person name="Jabaji S."/>
            <person name="Neate S."/>
            <person name="Toda T."/>
            <person name="Tavantzis S."/>
            <person name="Vilgalys R."/>
            <person name="Bharathan N."/>
            <person name="Pakala S."/>
            <person name="Losada L.S."/>
            <person name="Zafar N."/>
            <person name="Nierman W."/>
        </authorList>
    </citation>
    <scope>NUCLEOTIDE SEQUENCE [LARGE SCALE GENOMIC DNA]</scope>
    <source>
        <strain evidence="3 4">123E</strain>
    </source>
</reference>
<dbReference type="Gene3D" id="1.10.150.50">
    <property type="entry name" value="Transcription Factor, Ets-1"/>
    <property type="match status" value="1"/>
</dbReference>
<evidence type="ECO:0000259" key="2">
    <source>
        <dbReference type="PROSITE" id="PS50105"/>
    </source>
</evidence>
<organism evidence="3 4">
    <name type="scientific">Rhizoctonia solani 123E</name>
    <dbReference type="NCBI Taxonomy" id="1423351"/>
    <lineage>
        <taxon>Eukaryota</taxon>
        <taxon>Fungi</taxon>
        <taxon>Dikarya</taxon>
        <taxon>Basidiomycota</taxon>
        <taxon>Agaricomycotina</taxon>
        <taxon>Agaricomycetes</taxon>
        <taxon>Cantharellales</taxon>
        <taxon>Ceratobasidiaceae</taxon>
        <taxon>Rhizoctonia</taxon>
    </lineage>
</organism>
<dbReference type="SUPFAM" id="SSF47769">
    <property type="entry name" value="SAM/Pointed domain"/>
    <property type="match status" value="1"/>
</dbReference>
<dbReference type="AlphaFoldDB" id="A0A074RFP9"/>
<dbReference type="Proteomes" id="UP000027456">
    <property type="component" value="Unassembled WGS sequence"/>
</dbReference>
<proteinExistence type="predicted"/>
<keyword evidence="4" id="KW-1185">Reference proteome</keyword>
<feature type="region of interest" description="Disordered" evidence="1">
    <location>
        <begin position="24"/>
        <end position="83"/>
    </location>
</feature>